<comment type="caution">
    <text evidence="1">The sequence shown here is derived from an EMBL/GenBank/DDBJ whole genome shotgun (WGS) entry which is preliminary data.</text>
</comment>
<dbReference type="RefSeq" id="WP_322382287.1">
    <property type="nucleotide sequence ID" value="NZ_WNVM01000393.1"/>
</dbReference>
<organism evidence="1 2">
    <name type="scientific">Clostridium perfringens</name>
    <dbReference type="NCBI Taxonomy" id="1502"/>
    <lineage>
        <taxon>Bacteria</taxon>
        <taxon>Bacillati</taxon>
        <taxon>Bacillota</taxon>
        <taxon>Clostridia</taxon>
        <taxon>Eubacteriales</taxon>
        <taxon>Clostridiaceae</taxon>
        <taxon>Clostridium</taxon>
    </lineage>
</organism>
<dbReference type="AlphaFoldDB" id="A0AAW9IWW4"/>
<dbReference type="EMBL" id="WNVM01000393">
    <property type="protein sequence ID" value="MDZ5010448.1"/>
    <property type="molecule type" value="Genomic_DNA"/>
</dbReference>
<dbReference type="Proteomes" id="UP001292368">
    <property type="component" value="Unassembled WGS sequence"/>
</dbReference>
<name>A0AAW9IWW4_CLOPF</name>
<proteinExistence type="predicted"/>
<feature type="non-terminal residue" evidence="1">
    <location>
        <position position="109"/>
    </location>
</feature>
<gene>
    <name evidence="1" type="ORF">GNF77_16400</name>
</gene>
<evidence type="ECO:0000313" key="1">
    <source>
        <dbReference type="EMBL" id="MDZ5010448.1"/>
    </source>
</evidence>
<protein>
    <submittedName>
        <fullName evidence="1">Uncharacterized protein</fullName>
    </submittedName>
</protein>
<sequence length="109" mass="13043">MLSYSIAKKIIKHKIDKLSKEIRESIVHCRGQEAGLIASECKTDKTIIYSDIRSVPSEELKNLNYKRSIYFKEIDRKLFENKDIYLNFISKKLFYYYKSIYNIENFKSI</sequence>
<evidence type="ECO:0000313" key="2">
    <source>
        <dbReference type="Proteomes" id="UP001292368"/>
    </source>
</evidence>
<accession>A0AAW9IWW4</accession>
<reference evidence="1" key="1">
    <citation type="submission" date="2019-11" db="EMBL/GenBank/DDBJ databases">
        <title>Characterization of Clostridium perfringens isolates from swine manure treated agricultural soils.</title>
        <authorList>
            <person name="Wushke S.T."/>
        </authorList>
    </citation>
    <scope>NUCLEOTIDE SEQUENCE</scope>
    <source>
        <strain evidence="1">V2</strain>
    </source>
</reference>